<dbReference type="InterPro" id="IPR011042">
    <property type="entry name" value="6-blade_b-propeller_TolB-like"/>
</dbReference>
<comment type="caution">
    <text evidence="1">The sequence shown here is derived from an EMBL/GenBank/DDBJ whole genome shotgun (WGS) entry which is preliminary data.</text>
</comment>
<organism evidence="1">
    <name type="scientific">bioreactor metagenome</name>
    <dbReference type="NCBI Taxonomy" id="1076179"/>
    <lineage>
        <taxon>unclassified sequences</taxon>
        <taxon>metagenomes</taxon>
        <taxon>ecological metagenomes</taxon>
    </lineage>
</organism>
<proteinExistence type="predicted"/>
<reference evidence="1" key="1">
    <citation type="submission" date="2019-08" db="EMBL/GenBank/DDBJ databases">
        <authorList>
            <person name="Kucharzyk K."/>
            <person name="Murdoch R.W."/>
            <person name="Higgins S."/>
            <person name="Loffler F."/>
        </authorList>
    </citation>
    <scope>NUCLEOTIDE SEQUENCE</scope>
</reference>
<dbReference type="PANTHER" id="PTHR13833:SF71">
    <property type="entry name" value="NHL DOMAIN-CONTAINING PROTEIN"/>
    <property type="match status" value="1"/>
</dbReference>
<dbReference type="PANTHER" id="PTHR13833">
    <property type="match status" value="1"/>
</dbReference>
<dbReference type="AlphaFoldDB" id="A0A645FRU4"/>
<dbReference type="SUPFAM" id="SSF101898">
    <property type="entry name" value="NHL repeat"/>
    <property type="match status" value="1"/>
</dbReference>
<gene>
    <name evidence="1" type="ORF">SDC9_164515</name>
</gene>
<name>A0A645FRU4_9ZZZZ</name>
<dbReference type="Gene3D" id="2.120.10.30">
    <property type="entry name" value="TolB, C-terminal domain"/>
    <property type="match status" value="1"/>
</dbReference>
<evidence type="ECO:0000313" key="1">
    <source>
        <dbReference type="EMBL" id="MPN17165.1"/>
    </source>
</evidence>
<accession>A0A645FRU4</accession>
<protein>
    <submittedName>
        <fullName evidence="1">Uncharacterized protein</fullName>
    </submittedName>
</protein>
<sequence>MTFNAVDRKMYLSLEASGRIMRFDPQYIPPGRTTPWITWDDMEWIIGTGLVSSTSKEGHGREAQLGTLCGLGSDHEGNVYICDQKFHCVWKVDPLLNCTIFAGPPAGPAVSGYRDGKPEEALFNRPYDITATYDGLIYVADTFNRVVRCISIQ</sequence>
<dbReference type="EMBL" id="VSSQ01064212">
    <property type="protein sequence ID" value="MPN17165.1"/>
    <property type="molecule type" value="Genomic_DNA"/>
</dbReference>